<dbReference type="OMA" id="YRTTHRI"/>
<dbReference type="PANTHER" id="PTHR48475">
    <property type="entry name" value="RIBONUCLEASE H"/>
    <property type="match status" value="1"/>
</dbReference>
<dbReference type="KEGG" id="nnu:104596916"/>
<dbReference type="Gene3D" id="3.30.420.10">
    <property type="entry name" value="Ribonuclease H-like superfamily/Ribonuclease H"/>
    <property type="match status" value="1"/>
</dbReference>
<dbReference type="RefSeq" id="XP_010256537.1">
    <property type="nucleotide sequence ID" value="XM_010258235.1"/>
</dbReference>
<evidence type="ECO:0000313" key="3">
    <source>
        <dbReference type="RefSeq" id="XP_010256537.1"/>
    </source>
</evidence>
<dbReference type="SUPFAM" id="SSF53098">
    <property type="entry name" value="Ribonuclease H-like"/>
    <property type="match status" value="1"/>
</dbReference>
<dbReference type="InterPro" id="IPR012337">
    <property type="entry name" value="RNaseH-like_sf"/>
</dbReference>
<dbReference type="OrthoDB" id="1934939at2759"/>
<keyword evidence="2" id="KW-1185">Reference proteome</keyword>
<dbReference type="InterPro" id="IPR036397">
    <property type="entry name" value="RNaseH_sf"/>
</dbReference>
<dbReference type="GeneID" id="104596916"/>
<dbReference type="STRING" id="4432.A0A1U8A460"/>
<dbReference type="PROSITE" id="PS50994">
    <property type="entry name" value="INTEGRASE"/>
    <property type="match status" value="1"/>
</dbReference>
<organism evidence="2 3">
    <name type="scientific">Nelumbo nucifera</name>
    <name type="common">Sacred lotus</name>
    <dbReference type="NCBI Taxonomy" id="4432"/>
    <lineage>
        <taxon>Eukaryota</taxon>
        <taxon>Viridiplantae</taxon>
        <taxon>Streptophyta</taxon>
        <taxon>Embryophyta</taxon>
        <taxon>Tracheophyta</taxon>
        <taxon>Spermatophyta</taxon>
        <taxon>Magnoliopsida</taxon>
        <taxon>Proteales</taxon>
        <taxon>Nelumbonaceae</taxon>
        <taxon>Nelumbo</taxon>
    </lineage>
</organism>
<dbReference type="PANTHER" id="PTHR48475:SF1">
    <property type="entry name" value="RNASE H TYPE-1 DOMAIN-CONTAINING PROTEIN"/>
    <property type="match status" value="1"/>
</dbReference>
<proteinExistence type="predicted"/>
<dbReference type="Proteomes" id="UP000189703">
    <property type="component" value="Unplaced"/>
</dbReference>
<dbReference type="GO" id="GO:0003676">
    <property type="term" value="F:nucleic acid binding"/>
    <property type="evidence" value="ECO:0007669"/>
    <property type="project" value="InterPro"/>
</dbReference>
<dbReference type="eggNOG" id="KOG0017">
    <property type="taxonomic scope" value="Eukaryota"/>
</dbReference>
<evidence type="ECO:0000313" key="2">
    <source>
        <dbReference type="Proteomes" id="UP000189703"/>
    </source>
</evidence>
<evidence type="ECO:0000259" key="1">
    <source>
        <dbReference type="PROSITE" id="PS50994"/>
    </source>
</evidence>
<accession>A0A1U8A460</accession>
<protein>
    <submittedName>
        <fullName evidence="3">Uncharacterized protein LOC104596916</fullName>
    </submittedName>
</protein>
<reference evidence="3" key="1">
    <citation type="submission" date="2025-08" db="UniProtKB">
        <authorList>
            <consortium name="RefSeq"/>
        </authorList>
    </citation>
    <scope>IDENTIFICATION</scope>
</reference>
<sequence>MDNGKPFSAALVTQFCNKLGIKQRFSTMYNATANGLTEAFNKTLCKLLEKIVSKSKRYWHERLDEALWAYRTSYRITTNATPFALVYGVEVVLPLERQMNSLRMAIQDGITEDENSKL</sequence>
<feature type="domain" description="Integrase catalytic" evidence="1">
    <location>
        <begin position="1"/>
        <end position="90"/>
    </location>
</feature>
<dbReference type="InParanoid" id="A0A1U8A460"/>
<dbReference type="AlphaFoldDB" id="A0A1U8A460"/>
<name>A0A1U8A460_NELNU</name>
<dbReference type="InterPro" id="IPR001584">
    <property type="entry name" value="Integrase_cat-core"/>
</dbReference>
<gene>
    <name evidence="3" type="primary">LOC104596916</name>
</gene>
<dbReference type="GO" id="GO:0015074">
    <property type="term" value="P:DNA integration"/>
    <property type="evidence" value="ECO:0007669"/>
    <property type="project" value="InterPro"/>
</dbReference>